<accession>A0A1G9R449</accession>
<dbReference type="Pfam" id="PF13560">
    <property type="entry name" value="HTH_31"/>
    <property type="match status" value="1"/>
</dbReference>
<name>A0A1G9R449_ALLAB</name>
<organism evidence="2 3">
    <name type="scientific">Allokutzneria albata</name>
    <name type="common">Kibdelosporangium albatum</name>
    <dbReference type="NCBI Taxonomy" id="211114"/>
    <lineage>
        <taxon>Bacteria</taxon>
        <taxon>Bacillati</taxon>
        <taxon>Actinomycetota</taxon>
        <taxon>Actinomycetes</taxon>
        <taxon>Pseudonocardiales</taxon>
        <taxon>Pseudonocardiaceae</taxon>
        <taxon>Allokutzneria</taxon>
    </lineage>
</organism>
<sequence>MPGTRTRRKRKLGAFLKELRERAGIGAEEVAARLRKSQPTISKIENGHVLCGFAELGAMLALYGACEERRREAEALWDDAKQDATRIEHSSAVPPKFRTFLRAEADATSVQTLESTGIPGLLQTADYAAAVRRAARGFSDPAVGVERAVAARLSRQKRLHGPEALTLHALIDEAAIRRLVGGPKVQREQLVHLLVAAELDNITVQIIPFDFGAYGTMSGSATILGFADDGYPDAVYLEYPGGGEWVENEEDVRKFRATFADISTETLTPEESAAVIRAHVDALEGR</sequence>
<dbReference type="eggNOG" id="COG1396">
    <property type="taxonomic scope" value="Bacteria"/>
</dbReference>
<dbReference type="PROSITE" id="PS50943">
    <property type="entry name" value="HTH_CROC1"/>
    <property type="match status" value="1"/>
</dbReference>
<gene>
    <name evidence="2" type="ORF">SAMN04489726_0179</name>
</gene>
<dbReference type="EMBL" id="LT629701">
    <property type="protein sequence ID" value="SDM17617.1"/>
    <property type="molecule type" value="Genomic_DNA"/>
</dbReference>
<dbReference type="SUPFAM" id="SSF47413">
    <property type="entry name" value="lambda repressor-like DNA-binding domains"/>
    <property type="match status" value="1"/>
</dbReference>
<dbReference type="STRING" id="211114.SAMN04489726_0179"/>
<protein>
    <submittedName>
        <fullName evidence="2">Helix-turn-helix domain-containing protein</fullName>
    </submittedName>
</protein>
<reference evidence="2 3" key="1">
    <citation type="submission" date="2016-10" db="EMBL/GenBank/DDBJ databases">
        <authorList>
            <person name="de Groot N.N."/>
        </authorList>
    </citation>
    <scope>NUCLEOTIDE SEQUENCE [LARGE SCALE GENOMIC DNA]</scope>
    <source>
        <strain evidence="2 3">DSM 44149</strain>
    </source>
</reference>
<dbReference type="InterPro" id="IPR010982">
    <property type="entry name" value="Lambda_DNA-bd_dom_sf"/>
</dbReference>
<keyword evidence="3" id="KW-1185">Reference proteome</keyword>
<feature type="domain" description="HTH cro/C1-type" evidence="1">
    <location>
        <begin position="16"/>
        <end position="47"/>
    </location>
</feature>
<dbReference type="GO" id="GO:0003677">
    <property type="term" value="F:DNA binding"/>
    <property type="evidence" value="ECO:0007669"/>
    <property type="project" value="InterPro"/>
</dbReference>
<dbReference type="AlphaFoldDB" id="A0A1G9R449"/>
<dbReference type="InterPro" id="IPR001387">
    <property type="entry name" value="Cro/C1-type_HTH"/>
</dbReference>
<evidence type="ECO:0000313" key="3">
    <source>
        <dbReference type="Proteomes" id="UP000183376"/>
    </source>
</evidence>
<dbReference type="SMART" id="SM00530">
    <property type="entry name" value="HTH_XRE"/>
    <property type="match status" value="1"/>
</dbReference>
<proteinExistence type="predicted"/>
<dbReference type="CDD" id="cd00093">
    <property type="entry name" value="HTH_XRE"/>
    <property type="match status" value="1"/>
</dbReference>
<evidence type="ECO:0000259" key="1">
    <source>
        <dbReference type="PROSITE" id="PS50943"/>
    </source>
</evidence>
<dbReference type="Pfam" id="PF19054">
    <property type="entry name" value="DUF5753"/>
    <property type="match status" value="1"/>
</dbReference>
<dbReference type="OrthoDB" id="4285266at2"/>
<dbReference type="Gene3D" id="1.10.260.40">
    <property type="entry name" value="lambda repressor-like DNA-binding domains"/>
    <property type="match status" value="1"/>
</dbReference>
<dbReference type="RefSeq" id="WP_030429377.1">
    <property type="nucleotide sequence ID" value="NZ_JOEF01000006.1"/>
</dbReference>
<dbReference type="InterPro" id="IPR043917">
    <property type="entry name" value="DUF5753"/>
</dbReference>
<dbReference type="Proteomes" id="UP000183376">
    <property type="component" value="Chromosome I"/>
</dbReference>
<evidence type="ECO:0000313" key="2">
    <source>
        <dbReference type="EMBL" id="SDM17617.1"/>
    </source>
</evidence>